<protein>
    <submittedName>
        <fullName evidence="1">DUF4189 domain-containing protein</fullName>
    </submittedName>
</protein>
<comment type="caution">
    <text evidence="1">The sequence shown here is derived from an EMBL/GenBank/DDBJ whole genome shotgun (WGS) entry which is preliminary data.</text>
</comment>
<gene>
    <name evidence="1" type="ORF">HW932_18625</name>
</gene>
<name>A0A850R976_9GAMM</name>
<reference evidence="1 2" key="1">
    <citation type="submission" date="2020-06" db="EMBL/GenBank/DDBJ databases">
        <title>Whole-genome sequence of Allochromatium humboldtianum DSM 21881, type strain.</title>
        <authorList>
            <person name="Kyndt J.A."/>
            <person name="Meyer T.E."/>
        </authorList>
    </citation>
    <scope>NUCLEOTIDE SEQUENCE [LARGE SCALE GENOMIC DNA]</scope>
    <source>
        <strain evidence="1 2">DSM 21881</strain>
    </source>
</reference>
<dbReference type="EMBL" id="JABZEO010000018">
    <property type="protein sequence ID" value="NVZ11269.1"/>
    <property type="molecule type" value="Genomic_DNA"/>
</dbReference>
<keyword evidence="2" id="KW-1185">Reference proteome</keyword>
<proteinExistence type="predicted"/>
<accession>A0A850R976</accession>
<sequence length="88" mass="9921">MGRLQKQTAKRHAVVLCKSRKPLHLGSFGAKNCSLILFRKCLSSASSKKQEKRMSTHGDTRKAAFEAACQRCGELLDFLLNYLTRRPP</sequence>
<dbReference type="AlphaFoldDB" id="A0A850R976"/>
<evidence type="ECO:0000313" key="1">
    <source>
        <dbReference type="EMBL" id="NVZ11269.1"/>
    </source>
</evidence>
<organism evidence="1 2">
    <name type="scientific">Allochromatium humboldtianum</name>
    <dbReference type="NCBI Taxonomy" id="504901"/>
    <lineage>
        <taxon>Bacteria</taxon>
        <taxon>Pseudomonadati</taxon>
        <taxon>Pseudomonadota</taxon>
        <taxon>Gammaproteobacteria</taxon>
        <taxon>Chromatiales</taxon>
        <taxon>Chromatiaceae</taxon>
        <taxon>Allochromatium</taxon>
    </lineage>
</organism>
<dbReference type="Proteomes" id="UP000592294">
    <property type="component" value="Unassembled WGS sequence"/>
</dbReference>
<evidence type="ECO:0000313" key="2">
    <source>
        <dbReference type="Proteomes" id="UP000592294"/>
    </source>
</evidence>